<keyword evidence="1" id="KW-0812">Transmembrane</keyword>
<keyword evidence="1" id="KW-0472">Membrane</keyword>
<dbReference type="Proteomes" id="UP000033358">
    <property type="component" value="Unassembled WGS sequence"/>
</dbReference>
<dbReference type="EMBL" id="JYHA01000099">
    <property type="protein sequence ID" value="KKB96267.1"/>
    <property type="molecule type" value="Genomic_DNA"/>
</dbReference>
<organism evidence="2 3">
    <name type="scientific">Candidatus Arcanibacter lacustris</name>
    <dbReference type="NCBI Taxonomy" id="1607817"/>
    <lineage>
        <taxon>Bacteria</taxon>
        <taxon>Pseudomonadati</taxon>
        <taxon>Pseudomonadota</taxon>
        <taxon>Alphaproteobacteria</taxon>
        <taxon>Rickettsiales</taxon>
        <taxon>Candidatus Arcanibacter</taxon>
    </lineage>
</organism>
<reference evidence="2 3" key="1">
    <citation type="submission" date="2015-02" db="EMBL/GenBank/DDBJ databases">
        <title>Single cell genomics of a rare environmental alphaproteobacterium provides unique insights into Rickettsiaceae evolution.</title>
        <authorList>
            <person name="Martijn J."/>
            <person name="Schulz F."/>
            <person name="Zaremba-Niedzwiedzka K."/>
            <person name="Viklund J."/>
            <person name="Stepanauskas R."/>
            <person name="Andersson S.G.E."/>
            <person name="Horn M."/>
            <person name="Guy L."/>
            <person name="Ettema T.J.G."/>
        </authorList>
    </citation>
    <scope>NUCLEOTIDE SEQUENCE [LARGE SCALE GENOMIC DNA]</scope>
    <source>
        <strain evidence="2 3">SCGC AAA041-L04</strain>
    </source>
</reference>
<keyword evidence="3" id="KW-1185">Reference proteome</keyword>
<name>A0A0F5MQF7_9RICK</name>
<sequence length="205" mass="24132">MEALKFFIKSSKVIFKIAIVLAVIAGLAFSAVYLFFTIVNDQDYSKSKFDSAKWIEAASYVPGQGYPNIAACVRGEMYNDLKNNYLKKGMSFEEVKKLLGEPSGKRIYSNYLYFYEEWFNTDNRTVEEYSIHVKQYLDNNKNRNKILSILDHQRKYVIYKMGSCNLGSWENLLMYFDEKNILKKYYRNHSNDYGFPITIRGEYDK</sequence>
<evidence type="ECO:0000256" key="1">
    <source>
        <dbReference type="SAM" id="Phobius"/>
    </source>
</evidence>
<comment type="caution">
    <text evidence="2">The sequence shown here is derived from an EMBL/GenBank/DDBJ whole genome shotgun (WGS) entry which is preliminary data.</text>
</comment>
<proteinExistence type="predicted"/>
<dbReference type="AlphaFoldDB" id="A0A0F5MQF7"/>
<gene>
    <name evidence="2" type="ORF">SZ25_00644</name>
</gene>
<feature type="transmembrane region" description="Helical" evidence="1">
    <location>
        <begin position="13"/>
        <end position="36"/>
    </location>
</feature>
<accession>A0A0F5MQF7</accession>
<evidence type="ECO:0000313" key="3">
    <source>
        <dbReference type="Proteomes" id="UP000033358"/>
    </source>
</evidence>
<protein>
    <submittedName>
        <fullName evidence="2">Uncharacterized protein</fullName>
    </submittedName>
</protein>
<keyword evidence="1" id="KW-1133">Transmembrane helix</keyword>
<evidence type="ECO:0000313" key="2">
    <source>
        <dbReference type="EMBL" id="KKB96267.1"/>
    </source>
</evidence>